<feature type="compositionally biased region" description="Basic and acidic residues" evidence="1">
    <location>
        <begin position="70"/>
        <end position="79"/>
    </location>
</feature>
<keyword evidence="3" id="KW-1185">Reference proteome</keyword>
<protein>
    <submittedName>
        <fullName evidence="2">Uncharacterized protein</fullName>
    </submittedName>
</protein>
<sequence length="164" mass="18550">MGSASSNLGGLHLAKMGSASRRYPLSTTESLPLQYLFIHTQADSGQHRRTRQKLETVDTHPDGCQARRRQALDDRDRADQIPSPHSPQRVCGRAGLVRCEECRWEGRKDIETIAPFVRADYQKKGISPHPIRTQHLRQFISSPAIRHDLSHRVLAGIKKAETRI</sequence>
<name>A0ABQ9YAI8_9EUKA</name>
<evidence type="ECO:0000313" key="3">
    <source>
        <dbReference type="Proteomes" id="UP001281761"/>
    </source>
</evidence>
<proteinExistence type="predicted"/>
<feature type="compositionally biased region" description="Basic and acidic residues" evidence="1">
    <location>
        <begin position="52"/>
        <end position="61"/>
    </location>
</feature>
<dbReference type="EMBL" id="JARBJD010000020">
    <property type="protein sequence ID" value="KAK2960742.1"/>
    <property type="molecule type" value="Genomic_DNA"/>
</dbReference>
<accession>A0ABQ9YAI8</accession>
<evidence type="ECO:0000256" key="1">
    <source>
        <dbReference type="SAM" id="MobiDB-lite"/>
    </source>
</evidence>
<organism evidence="2 3">
    <name type="scientific">Blattamonas nauphoetae</name>
    <dbReference type="NCBI Taxonomy" id="2049346"/>
    <lineage>
        <taxon>Eukaryota</taxon>
        <taxon>Metamonada</taxon>
        <taxon>Preaxostyla</taxon>
        <taxon>Oxymonadida</taxon>
        <taxon>Blattamonas</taxon>
    </lineage>
</organism>
<gene>
    <name evidence="2" type="ORF">BLNAU_4138</name>
</gene>
<comment type="caution">
    <text evidence="2">The sequence shown here is derived from an EMBL/GenBank/DDBJ whole genome shotgun (WGS) entry which is preliminary data.</text>
</comment>
<dbReference type="Proteomes" id="UP001281761">
    <property type="component" value="Unassembled WGS sequence"/>
</dbReference>
<evidence type="ECO:0000313" key="2">
    <source>
        <dbReference type="EMBL" id="KAK2960742.1"/>
    </source>
</evidence>
<feature type="region of interest" description="Disordered" evidence="1">
    <location>
        <begin position="42"/>
        <end position="89"/>
    </location>
</feature>
<reference evidence="2 3" key="1">
    <citation type="journal article" date="2022" name="bioRxiv">
        <title>Genomics of Preaxostyla Flagellates Illuminates Evolutionary Transitions and the Path Towards Mitochondrial Loss.</title>
        <authorList>
            <person name="Novak L.V.F."/>
            <person name="Treitli S.C."/>
            <person name="Pyrih J."/>
            <person name="Halakuc P."/>
            <person name="Pipaliya S.V."/>
            <person name="Vacek V."/>
            <person name="Brzon O."/>
            <person name="Soukal P."/>
            <person name="Eme L."/>
            <person name="Dacks J.B."/>
            <person name="Karnkowska A."/>
            <person name="Elias M."/>
            <person name="Hampl V."/>
        </authorList>
    </citation>
    <scope>NUCLEOTIDE SEQUENCE [LARGE SCALE GENOMIC DNA]</scope>
    <source>
        <strain evidence="2">NAU3</strain>
        <tissue evidence="2">Gut</tissue>
    </source>
</reference>